<gene>
    <name evidence="1" type="ORF">CR103_10800</name>
</gene>
<organism evidence="1 2">
    <name type="scientific">Massilia psychrophila</name>
    <dbReference type="NCBI Taxonomy" id="1603353"/>
    <lineage>
        <taxon>Bacteria</taxon>
        <taxon>Pseudomonadati</taxon>
        <taxon>Pseudomonadota</taxon>
        <taxon>Betaproteobacteria</taxon>
        <taxon>Burkholderiales</taxon>
        <taxon>Oxalobacteraceae</taxon>
        <taxon>Telluria group</taxon>
        <taxon>Massilia</taxon>
    </lineage>
</organism>
<proteinExistence type="predicted"/>
<dbReference type="AlphaFoldDB" id="A0A2G8T153"/>
<protein>
    <submittedName>
        <fullName evidence="1">Uncharacterized protein</fullName>
    </submittedName>
</protein>
<dbReference type="EMBL" id="PDOB01000014">
    <property type="protein sequence ID" value="PIL39766.1"/>
    <property type="molecule type" value="Genomic_DNA"/>
</dbReference>
<keyword evidence="2" id="KW-1185">Reference proteome</keyword>
<evidence type="ECO:0000313" key="1">
    <source>
        <dbReference type="EMBL" id="PIL39766.1"/>
    </source>
</evidence>
<sequence>MKWMDCADVFFILPTNRPGTLEPALAGLPGRIDQPPAMLALFPHMQKRLTTERCKPLMYNEFLVGSAGFELAAPAV</sequence>
<reference evidence="1 2" key="1">
    <citation type="submission" date="2017-10" db="EMBL/GenBank/DDBJ databases">
        <title>Massilia psychrophilum sp. nov., a novel purple-pigmented bacterium isolated from Tianshan glacier, Xinjiang Municipality, China.</title>
        <authorList>
            <person name="Wang H."/>
        </authorList>
    </citation>
    <scope>NUCLEOTIDE SEQUENCE [LARGE SCALE GENOMIC DNA]</scope>
    <source>
        <strain evidence="1 2">JCM 30813</strain>
    </source>
</reference>
<accession>A0A2G8T153</accession>
<evidence type="ECO:0000313" key="2">
    <source>
        <dbReference type="Proteomes" id="UP000228593"/>
    </source>
</evidence>
<comment type="caution">
    <text evidence="1">The sequence shown here is derived from an EMBL/GenBank/DDBJ whole genome shotgun (WGS) entry which is preliminary data.</text>
</comment>
<name>A0A2G8T153_9BURK</name>
<dbReference type="Proteomes" id="UP000228593">
    <property type="component" value="Unassembled WGS sequence"/>
</dbReference>